<dbReference type="AlphaFoldDB" id="A0A8S0UEF2"/>
<reference evidence="1 2" key="1">
    <citation type="submission" date="2019-12" db="EMBL/GenBank/DDBJ databases">
        <authorList>
            <person name="Alioto T."/>
            <person name="Alioto T."/>
            <person name="Gomez Garrido J."/>
        </authorList>
    </citation>
    <scope>NUCLEOTIDE SEQUENCE [LARGE SCALE GENOMIC DNA]</scope>
</reference>
<accession>A0A8S0UEF2</accession>
<protein>
    <submittedName>
        <fullName evidence="1">Uncharacterized protein</fullName>
    </submittedName>
</protein>
<name>A0A8S0UEF2_OLEEU</name>
<sequence>WRAEEKAKNYSIKLVKVLRCICHCDSSSSGSIHESANRILAVSAKGKIRWSRAILTNRFRVRLPQINNKQEKAKVSSYNRLKKPVAKIKPPSLERK</sequence>
<dbReference type="OrthoDB" id="1647165at2759"/>
<feature type="non-terminal residue" evidence="1">
    <location>
        <position position="96"/>
    </location>
</feature>
<organism evidence="1 2">
    <name type="scientific">Olea europaea subsp. europaea</name>
    <dbReference type="NCBI Taxonomy" id="158383"/>
    <lineage>
        <taxon>Eukaryota</taxon>
        <taxon>Viridiplantae</taxon>
        <taxon>Streptophyta</taxon>
        <taxon>Embryophyta</taxon>
        <taxon>Tracheophyta</taxon>
        <taxon>Spermatophyta</taxon>
        <taxon>Magnoliopsida</taxon>
        <taxon>eudicotyledons</taxon>
        <taxon>Gunneridae</taxon>
        <taxon>Pentapetalae</taxon>
        <taxon>asterids</taxon>
        <taxon>lamiids</taxon>
        <taxon>Lamiales</taxon>
        <taxon>Oleaceae</taxon>
        <taxon>Oleeae</taxon>
        <taxon>Olea</taxon>
    </lineage>
</organism>
<feature type="non-terminal residue" evidence="1">
    <location>
        <position position="1"/>
    </location>
</feature>
<proteinExistence type="predicted"/>
<evidence type="ECO:0000313" key="2">
    <source>
        <dbReference type="Proteomes" id="UP000594638"/>
    </source>
</evidence>
<keyword evidence="2" id="KW-1185">Reference proteome</keyword>
<evidence type="ECO:0000313" key="1">
    <source>
        <dbReference type="EMBL" id="CAA3016482.1"/>
    </source>
</evidence>
<dbReference type="Gramene" id="OE9A091477T1">
    <property type="protein sequence ID" value="OE9A091477C1"/>
    <property type="gene ID" value="OE9A091477"/>
</dbReference>
<dbReference type="EMBL" id="CACTIH010007621">
    <property type="protein sequence ID" value="CAA3016482.1"/>
    <property type="molecule type" value="Genomic_DNA"/>
</dbReference>
<dbReference type="Proteomes" id="UP000594638">
    <property type="component" value="Unassembled WGS sequence"/>
</dbReference>
<comment type="caution">
    <text evidence="1">The sequence shown here is derived from an EMBL/GenBank/DDBJ whole genome shotgun (WGS) entry which is preliminary data.</text>
</comment>
<gene>
    <name evidence="1" type="ORF">OLEA9_A091477</name>
</gene>